<evidence type="ECO:0000256" key="3">
    <source>
        <dbReference type="PROSITE-ProRule" id="PRU00108"/>
    </source>
</evidence>
<dbReference type="GO" id="GO:0030154">
    <property type="term" value="P:cell differentiation"/>
    <property type="evidence" value="ECO:0007669"/>
    <property type="project" value="TreeGrafter"/>
</dbReference>
<sequence length="383" mass="42610">MHEQPRIRSPTLLRIDSSSSVSSLDSEACVPPEEALIYADAGDPLAATRRTRKRFSNTQLMMLEQLYRRTSHPTREQRDALAKEGDMEVRSVTIWFQNKRQMERRAKKPSPRHSYPFHDVSGKTIHTVRRAALLEQERGGSEDQSSPPVGSQSTTPRASHSPSLEPMTPPLLRDATPVHLTARKRSAPTFDRSLSLDRIAARSERPLLPPKTPPPRPRLLPLTPPRWHAPALWESMPSSPPSHSSPQADRDLLDFGRSRLKPIRTLEWACAAARVGGQRNVEREPESDGGLELDLGGDTEDESEAHEAVTPRNSQIMGAYHRRAQAVRMDADKENDPMAKSMLMTGLSTEMDEDDGDVNVRTHDADMMNAALALCGLGAAQQL</sequence>
<evidence type="ECO:0000256" key="1">
    <source>
        <dbReference type="ARBA" id="ARBA00023125"/>
    </source>
</evidence>
<dbReference type="SMR" id="A0A1X6NDR2"/>
<feature type="region of interest" description="Disordered" evidence="5">
    <location>
        <begin position="100"/>
        <end position="122"/>
    </location>
</feature>
<feature type="domain" description="Homeobox" evidence="6">
    <location>
        <begin position="46"/>
        <end position="106"/>
    </location>
</feature>
<protein>
    <recommendedName>
        <fullName evidence="6">Homeobox domain-containing protein</fullName>
    </recommendedName>
</protein>
<evidence type="ECO:0000313" key="8">
    <source>
        <dbReference type="Proteomes" id="UP000194127"/>
    </source>
</evidence>
<comment type="subcellular location">
    <subcellularLocation>
        <location evidence="3 4">Nucleus</location>
    </subcellularLocation>
</comment>
<evidence type="ECO:0000256" key="2">
    <source>
        <dbReference type="ARBA" id="ARBA00023155"/>
    </source>
</evidence>
<dbReference type="InterPro" id="IPR009057">
    <property type="entry name" value="Homeodomain-like_sf"/>
</dbReference>
<dbReference type="PANTHER" id="PTHR24324">
    <property type="entry name" value="HOMEOBOX PROTEIN HHEX"/>
    <property type="match status" value="1"/>
</dbReference>
<keyword evidence="1 3" id="KW-0238">DNA-binding</keyword>
<dbReference type="SMART" id="SM00389">
    <property type="entry name" value="HOX"/>
    <property type="match status" value="1"/>
</dbReference>
<feature type="region of interest" description="Disordered" evidence="5">
    <location>
        <begin position="231"/>
        <end position="250"/>
    </location>
</feature>
<keyword evidence="8" id="KW-1185">Reference proteome</keyword>
<dbReference type="STRING" id="670580.A0A1X6NDR2"/>
<evidence type="ECO:0000313" key="7">
    <source>
        <dbReference type="EMBL" id="OSX66787.1"/>
    </source>
</evidence>
<dbReference type="EMBL" id="KZ110591">
    <property type="protein sequence ID" value="OSX66787.1"/>
    <property type="molecule type" value="Genomic_DNA"/>
</dbReference>
<feature type="region of interest" description="Disordered" evidence="5">
    <location>
        <begin position="136"/>
        <end position="223"/>
    </location>
</feature>
<evidence type="ECO:0000259" key="6">
    <source>
        <dbReference type="PROSITE" id="PS50071"/>
    </source>
</evidence>
<dbReference type="PROSITE" id="PS50071">
    <property type="entry name" value="HOMEOBOX_2"/>
    <property type="match status" value="1"/>
</dbReference>
<dbReference type="GO" id="GO:0005634">
    <property type="term" value="C:nucleus"/>
    <property type="evidence" value="ECO:0007669"/>
    <property type="project" value="UniProtKB-SubCell"/>
</dbReference>
<feature type="compositionally biased region" description="Polar residues" evidence="5">
    <location>
        <begin position="142"/>
        <end position="162"/>
    </location>
</feature>
<feature type="compositionally biased region" description="Low complexity" evidence="5">
    <location>
        <begin position="235"/>
        <end position="246"/>
    </location>
</feature>
<evidence type="ECO:0000256" key="4">
    <source>
        <dbReference type="RuleBase" id="RU000682"/>
    </source>
</evidence>
<dbReference type="Proteomes" id="UP000194127">
    <property type="component" value="Unassembled WGS sequence"/>
</dbReference>
<gene>
    <name evidence="7" type="ORF">POSPLADRAFT_1030059</name>
</gene>
<organism evidence="7 8">
    <name type="scientific">Postia placenta MAD-698-R-SB12</name>
    <dbReference type="NCBI Taxonomy" id="670580"/>
    <lineage>
        <taxon>Eukaryota</taxon>
        <taxon>Fungi</taxon>
        <taxon>Dikarya</taxon>
        <taxon>Basidiomycota</taxon>
        <taxon>Agaricomycotina</taxon>
        <taxon>Agaricomycetes</taxon>
        <taxon>Polyporales</taxon>
        <taxon>Adustoporiaceae</taxon>
        <taxon>Rhodonia</taxon>
    </lineage>
</organism>
<dbReference type="GO" id="GO:0000978">
    <property type="term" value="F:RNA polymerase II cis-regulatory region sequence-specific DNA binding"/>
    <property type="evidence" value="ECO:0007669"/>
    <property type="project" value="TreeGrafter"/>
</dbReference>
<dbReference type="GeneID" id="36321662"/>
<accession>A0A1X6NDR2</accession>
<feature type="compositionally biased region" description="Acidic residues" evidence="5">
    <location>
        <begin position="287"/>
        <end position="304"/>
    </location>
</feature>
<dbReference type="SUPFAM" id="SSF46689">
    <property type="entry name" value="Homeodomain-like"/>
    <property type="match status" value="1"/>
</dbReference>
<dbReference type="OrthoDB" id="6159439at2759"/>
<dbReference type="InterPro" id="IPR051000">
    <property type="entry name" value="Homeobox_DNA-bind_prot"/>
</dbReference>
<dbReference type="RefSeq" id="XP_024343581.1">
    <property type="nucleotide sequence ID" value="XM_024476711.1"/>
</dbReference>
<feature type="DNA-binding region" description="Homeobox" evidence="3">
    <location>
        <begin position="48"/>
        <end position="107"/>
    </location>
</feature>
<dbReference type="Gene3D" id="1.10.10.60">
    <property type="entry name" value="Homeodomain-like"/>
    <property type="match status" value="1"/>
</dbReference>
<feature type="region of interest" description="Disordered" evidence="5">
    <location>
        <begin position="278"/>
        <end position="309"/>
    </location>
</feature>
<reference evidence="7 8" key="1">
    <citation type="submission" date="2017-04" db="EMBL/GenBank/DDBJ databases">
        <title>Genome Sequence of the Model Brown-Rot Fungus Postia placenta SB12.</title>
        <authorList>
            <consortium name="DOE Joint Genome Institute"/>
            <person name="Gaskell J."/>
            <person name="Kersten P."/>
            <person name="Larrondo L.F."/>
            <person name="Canessa P."/>
            <person name="Martinez D."/>
            <person name="Hibbett D."/>
            <person name="Schmoll M."/>
            <person name="Kubicek C.P."/>
            <person name="Martinez A.T."/>
            <person name="Yadav J."/>
            <person name="Master E."/>
            <person name="Magnuson J.K."/>
            <person name="James T."/>
            <person name="Yaver D."/>
            <person name="Berka R."/>
            <person name="Labutti K."/>
            <person name="Lipzen A."/>
            <person name="Aerts A."/>
            <person name="Barry K."/>
            <person name="Henrissat B."/>
            <person name="Blanchette R."/>
            <person name="Grigoriev I."/>
            <person name="Cullen D."/>
        </authorList>
    </citation>
    <scope>NUCLEOTIDE SEQUENCE [LARGE SCALE GENOMIC DNA]</scope>
    <source>
        <strain evidence="7 8">MAD-698-R-SB12</strain>
    </source>
</reference>
<dbReference type="GO" id="GO:0006357">
    <property type="term" value="P:regulation of transcription by RNA polymerase II"/>
    <property type="evidence" value="ECO:0007669"/>
    <property type="project" value="TreeGrafter"/>
</dbReference>
<dbReference type="AlphaFoldDB" id="A0A1X6NDR2"/>
<dbReference type="Pfam" id="PF00046">
    <property type="entry name" value="Homeodomain"/>
    <property type="match status" value="1"/>
</dbReference>
<evidence type="ECO:0000256" key="5">
    <source>
        <dbReference type="SAM" id="MobiDB-lite"/>
    </source>
</evidence>
<dbReference type="CDD" id="cd00086">
    <property type="entry name" value="homeodomain"/>
    <property type="match status" value="1"/>
</dbReference>
<keyword evidence="3 4" id="KW-0539">Nucleus</keyword>
<dbReference type="PANTHER" id="PTHR24324:SF9">
    <property type="entry name" value="HOMEOBOX DOMAIN-CONTAINING PROTEIN"/>
    <property type="match status" value="1"/>
</dbReference>
<name>A0A1X6NDR2_9APHY</name>
<feature type="compositionally biased region" description="Pro residues" evidence="5">
    <location>
        <begin position="207"/>
        <end position="223"/>
    </location>
</feature>
<proteinExistence type="predicted"/>
<dbReference type="InterPro" id="IPR001356">
    <property type="entry name" value="HD"/>
</dbReference>
<keyword evidence="2 3" id="KW-0371">Homeobox</keyword>